<dbReference type="EMBL" id="CM039431">
    <property type="protein sequence ID" value="KAI4335287.1"/>
    <property type="molecule type" value="Genomic_DNA"/>
</dbReference>
<name>A0ACB9NGJ0_BAUVA</name>
<sequence length="519" mass="57959">MDTVFSLPEAVRADFLRTVAQSCGCAYICVWSYDSRFPNRLLFLDGLYNQPSSSLVNAVAQSLFNEQRGLQFDVTGNHVPGLAFRNNRVFQFGQGDLLTLAWTDIQKRFYQEARIETAVFMGCNTGEIELGFSTMSQDYIQTALRNIFPADDLSRSQPQLIDQNPPSSSSSSLRSLSNSPEYSSLLFNIPGAAHYPETLGGVPTMQPARPVSTSTANSPHQAAIRALAQASQIQLPTPENENDAIMRAILHVISSDAPSSSTSHHQTHLNLPYPSVVHPECSAFKRYSPDLSRNITLQRAPNLLRQSLFKRSLAFYRNLNNARMRELSFQTNRPTTTQLHHMISERRRREKLNENFQALRALLPPGTKKDKASILTAAKETLSSLRAEIEKLSKRNMQLESVLPANETNAEATKTSTFSGERLSVQVLHVPESSSSQERIIDLQVLVRGQNSQADILIRLLEFIKQDQNVSMISIDANTHMAEGIALNQVHFRLKVEGSDWDESAFQEAGRRVVADLAQ</sequence>
<organism evidence="1 2">
    <name type="scientific">Bauhinia variegata</name>
    <name type="common">Purple orchid tree</name>
    <name type="synonym">Phanera variegata</name>
    <dbReference type="NCBI Taxonomy" id="167791"/>
    <lineage>
        <taxon>Eukaryota</taxon>
        <taxon>Viridiplantae</taxon>
        <taxon>Streptophyta</taxon>
        <taxon>Embryophyta</taxon>
        <taxon>Tracheophyta</taxon>
        <taxon>Spermatophyta</taxon>
        <taxon>Magnoliopsida</taxon>
        <taxon>eudicotyledons</taxon>
        <taxon>Gunneridae</taxon>
        <taxon>Pentapetalae</taxon>
        <taxon>rosids</taxon>
        <taxon>fabids</taxon>
        <taxon>Fabales</taxon>
        <taxon>Fabaceae</taxon>
        <taxon>Cercidoideae</taxon>
        <taxon>Cercideae</taxon>
        <taxon>Bauhiniinae</taxon>
        <taxon>Bauhinia</taxon>
    </lineage>
</organism>
<comment type="caution">
    <text evidence="1">The sequence shown here is derived from an EMBL/GenBank/DDBJ whole genome shotgun (WGS) entry which is preliminary data.</text>
</comment>
<evidence type="ECO:0000313" key="1">
    <source>
        <dbReference type="EMBL" id="KAI4335287.1"/>
    </source>
</evidence>
<reference evidence="1 2" key="1">
    <citation type="journal article" date="2022" name="DNA Res.">
        <title>Chromosomal-level genome assembly of the orchid tree Bauhinia variegata (Leguminosae; Cercidoideae) supports the allotetraploid origin hypothesis of Bauhinia.</title>
        <authorList>
            <person name="Zhong Y."/>
            <person name="Chen Y."/>
            <person name="Zheng D."/>
            <person name="Pang J."/>
            <person name="Liu Y."/>
            <person name="Luo S."/>
            <person name="Meng S."/>
            <person name="Qian L."/>
            <person name="Wei D."/>
            <person name="Dai S."/>
            <person name="Zhou R."/>
        </authorList>
    </citation>
    <scope>NUCLEOTIDE SEQUENCE [LARGE SCALE GENOMIC DNA]</scope>
    <source>
        <strain evidence="1">BV-YZ2020</strain>
    </source>
</reference>
<evidence type="ECO:0000313" key="2">
    <source>
        <dbReference type="Proteomes" id="UP000828941"/>
    </source>
</evidence>
<keyword evidence="2" id="KW-1185">Reference proteome</keyword>
<gene>
    <name evidence="1" type="ORF">L6164_013948</name>
</gene>
<protein>
    <submittedName>
        <fullName evidence="1">Uncharacterized protein</fullName>
    </submittedName>
</protein>
<dbReference type="Proteomes" id="UP000828941">
    <property type="component" value="Chromosome 6"/>
</dbReference>
<accession>A0ACB9NGJ0</accession>
<proteinExistence type="predicted"/>